<organism evidence="5 6">
    <name type="scientific">Oopsacas minuta</name>
    <dbReference type="NCBI Taxonomy" id="111878"/>
    <lineage>
        <taxon>Eukaryota</taxon>
        <taxon>Metazoa</taxon>
        <taxon>Porifera</taxon>
        <taxon>Hexactinellida</taxon>
        <taxon>Hexasterophora</taxon>
        <taxon>Lyssacinosida</taxon>
        <taxon>Leucopsacidae</taxon>
        <taxon>Oopsacas</taxon>
    </lineage>
</organism>
<feature type="region of interest" description="Disordered" evidence="4">
    <location>
        <begin position="219"/>
        <end position="247"/>
    </location>
</feature>
<feature type="repeat" description="Filamin" evidence="3">
    <location>
        <begin position="330"/>
        <end position="417"/>
    </location>
</feature>
<dbReference type="GO" id="GO:0051015">
    <property type="term" value="F:actin filament binding"/>
    <property type="evidence" value="ECO:0007669"/>
    <property type="project" value="InterPro"/>
</dbReference>
<evidence type="ECO:0000256" key="2">
    <source>
        <dbReference type="ARBA" id="ARBA00022737"/>
    </source>
</evidence>
<feature type="repeat" description="Filamin" evidence="3">
    <location>
        <begin position="613"/>
        <end position="709"/>
    </location>
</feature>
<dbReference type="Pfam" id="PF00630">
    <property type="entry name" value="Filamin"/>
    <property type="match status" value="4"/>
</dbReference>
<dbReference type="PANTHER" id="PTHR38537">
    <property type="entry name" value="JITTERBUG, ISOFORM N"/>
    <property type="match status" value="1"/>
</dbReference>
<gene>
    <name evidence="5" type="ORF">LOD99_9199</name>
</gene>
<evidence type="ECO:0000313" key="6">
    <source>
        <dbReference type="Proteomes" id="UP001165289"/>
    </source>
</evidence>
<feature type="repeat" description="Filamin" evidence="3">
    <location>
        <begin position="517"/>
        <end position="610"/>
    </location>
</feature>
<accession>A0AAV7JDD9</accession>
<dbReference type="SUPFAM" id="SSF81296">
    <property type="entry name" value="E set domains"/>
    <property type="match status" value="5"/>
</dbReference>
<feature type="region of interest" description="Disordered" evidence="4">
    <location>
        <begin position="164"/>
        <end position="207"/>
    </location>
</feature>
<evidence type="ECO:0000256" key="1">
    <source>
        <dbReference type="ARBA" id="ARBA00009238"/>
    </source>
</evidence>
<dbReference type="InterPro" id="IPR017868">
    <property type="entry name" value="Filamin/ABP280_repeat-like"/>
</dbReference>
<dbReference type="SMART" id="SM00557">
    <property type="entry name" value="IG_FLMN"/>
    <property type="match status" value="5"/>
</dbReference>
<dbReference type="PROSITE" id="PS50194">
    <property type="entry name" value="FILAMIN_REPEAT"/>
    <property type="match status" value="5"/>
</dbReference>
<protein>
    <submittedName>
        <fullName evidence="5">Filamin-C-like</fullName>
    </submittedName>
</protein>
<evidence type="ECO:0000256" key="4">
    <source>
        <dbReference type="SAM" id="MobiDB-lite"/>
    </source>
</evidence>
<keyword evidence="2" id="KW-0677">Repeat</keyword>
<sequence>MTESDLGTETEKLLAELEMIGQDFSDPPPPPPAPSDELLDSFDLPPAPDQSDMFESVVTFSKGSPNKLEDLPPPPPSDVLSNPPPKPPHKGVTVNVKSSKVSPPRVASKTEKARAIGRASAQGGMATSGQDTEGFISVSALKRQFERGPNKLTGTTITPVATLLGPPIPERSAYPSQPIKSPNKPPPPAVIPPPKPIPPPVSETASSLDDLLSDLNQVATGSDLQGPLPADAGTSHRCKAEGPGLTGTLRTREKTWFQISGTDLIPSDVTVNVIGPSGPNSTDISQSGDRIRVEFTPKVAGEYTIEIKVAGQHIPKSPYYNQVDFAEFTDKCTADGMGLISGNTGETCNFVIRCGPEAVVARLRVHILGPSKAEPIEMIEEDKIIYVSYHPTSPGQYKVKIIWAEAHIAGSPFLVNIGGETKNDVSKLKLEGDGLKGGNTNEPLRIQVIPISGAGAGPLSIKIAGPTKPRIVAEEAEDSSITVTYTCRDAGHYDIHLRWGDCDIPGFPMGVEVLGESRVSDGTLCTTTGDGIVQGEVNVPAEFEVHIDEDAGPGPLSVSVLGPYPAGPIVITPSDGVMKVKYLPVAPGDYTIQATWGGQHISGSPFIAHVIGIAIRDTKKVTAVGFEKEVKVNQLTSYKILAGEGAGPGPLRARLSGRTKAEMSLMKNEDGTMSVSFVATEKGNYILELLWGDEDEPGHIYGSPFSIDVV</sequence>
<feature type="repeat" description="Filamin" evidence="3">
    <location>
        <begin position="420"/>
        <end position="513"/>
    </location>
</feature>
<keyword evidence="6" id="KW-1185">Reference proteome</keyword>
<name>A0AAV7JDD9_9METZ</name>
<dbReference type="PANTHER" id="PTHR38537:SF8">
    <property type="entry name" value="FILAMIN-A"/>
    <property type="match status" value="1"/>
</dbReference>
<comment type="caution">
    <text evidence="5">The sequence shown here is derived from an EMBL/GenBank/DDBJ whole genome shotgun (WGS) entry which is preliminary data.</text>
</comment>
<dbReference type="InterPro" id="IPR013783">
    <property type="entry name" value="Ig-like_fold"/>
</dbReference>
<comment type="similarity">
    <text evidence="1">Belongs to the filamin family.</text>
</comment>
<dbReference type="InterPro" id="IPR014756">
    <property type="entry name" value="Ig_E-set"/>
</dbReference>
<dbReference type="InterPro" id="IPR044801">
    <property type="entry name" value="Filamin"/>
</dbReference>
<feature type="compositionally biased region" description="Pro residues" evidence="4">
    <location>
        <begin position="183"/>
        <end position="201"/>
    </location>
</feature>
<proteinExistence type="inferred from homology"/>
<feature type="region of interest" description="Disordered" evidence="4">
    <location>
        <begin position="1"/>
        <end position="131"/>
    </location>
</feature>
<dbReference type="Proteomes" id="UP001165289">
    <property type="component" value="Unassembled WGS sequence"/>
</dbReference>
<dbReference type="GO" id="GO:0030036">
    <property type="term" value="P:actin cytoskeleton organization"/>
    <property type="evidence" value="ECO:0007669"/>
    <property type="project" value="InterPro"/>
</dbReference>
<evidence type="ECO:0000313" key="5">
    <source>
        <dbReference type="EMBL" id="KAI6646800.1"/>
    </source>
</evidence>
<dbReference type="Gene3D" id="2.60.40.10">
    <property type="entry name" value="Immunoglobulins"/>
    <property type="match status" value="5"/>
</dbReference>
<evidence type="ECO:0000256" key="3">
    <source>
        <dbReference type="PROSITE-ProRule" id="PRU00087"/>
    </source>
</evidence>
<dbReference type="EMBL" id="JAKMXF010000353">
    <property type="protein sequence ID" value="KAI6646800.1"/>
    <property type="molecule type" value="Genomic_DNA"/>
</dbReference>
<dbReference type="InterPro" id="IPR001298">
    <property type="entry name" value="Filamin/ABP280_rpt"/>
</dbReference>
<feature type="compositionally biased region" description="Pro residues" evidence="4">
    <location>
        <begin position="71"/>
        <end position="86"/>
    </location>
</feature>
<reference evidence="5 6" key="1">
    <citation type="journal article" date="2023" name="BMC Biol.">
        <title>The compact genome of the sponge Oopsacas minuta (Hexactinellida) is lacking key metazoan core genes.</title>
        <authorList>
            <person name="Santini S."/>
            <person name="Schenkelaars Q."/>
            <person name="Jourda C."/>
            <person name="Duchesne M."/>
            <person name="Belahbib H."/>
            <person name="Rocher C."/>
            <person name="Selva M."/>
            <person name="Riesgo A."/>
            <person name="Vervoort M."/>
            <person name="Leys S.P."/>
            <person name="Kodjabachian L."/>
            <person name="Le Bivic A."/>
            <person name="Borchiellini C."/>
            <person name="Claverie J.M."/>
            <person name="Renard E."/>
        </authorList>
    </citation>
    <scope>NUCLEOTIDE SEQUENCE [LARGE SCALE GENOMIC DNA]</scope>
    <source>
        <strain evidence="5">SPO-2</strain>
    </source>
</reference>
<dbReference type="AlphaFoldDB" id="A0AAV7JDD9"/>
<feature type="repeat" description="Filamin" evidence="3">
    <location>
        <begin position="230"/>
        <end position="323"/>
    </location>
</feature>